<reference evidence="7 8" key="1">
    <citation type="submission" date="2018-11" db="EMBL/GenBank/DDBJ databases">
        <authorList>
            <consortium name="Pathogen Informatics"/>
        </authorList>
    </citation>
    <scope>NUCLEOTIDE SEQUENCE [LARGE SCALE GENOMIC DNA]</scope>
</reference>
<keyword evidence="2 5" id="KW-0812">Transmembrane</keyword>
<dbReference type="GO" id="GO:0005774">
    <property type="term" value="C:vacuolar membrane"/>
    <property type="evidence" value="ECO:0007669"/>
    <property type="project" value="TreeGrafter"/>
</dbReference>
<proteinExistence type="predicted"/>
<evidence type="ECO:0000256" key="4">
    <source>
        <dbReference type="ARBA" id="ARBA00023136"/>
    </source>
</evidence>
<dbReference type="AlphaFoldDB" id="A0A3P7XN91"/>
<feature type="transmembrane region" description="Helical" evidence="5">
    <location>
        <begin position="253"/>
        <end position="279"/>
    </location>
</feature>
<feature type="transmembrane region" description="Helical" evidence="5">
    <location>
        <begin position="117"/>
        <end position="138"/>
    </location>
</feature>
<dbReference type="EMBL" id="UZAH01025312">
    <property type="protein sequence ID" value="VDO61157.1"/>
    <property type="molecule type" value="Genomic_DNA"/>
</dbReference>
<sequence>MTTLIKSWYAFITLAKAMCGVGIFALPVAFQQAGIWVGTALTIALGFANAHCMIKLDSSKSASESDKFQPCESSDDTIDTKPKLPERTIVLDYGHMAEEAFAVHDSWLRYLAKPASIIVNLCLVLLQLGICSVFYIFVADHTKQVIDHFFSMDLDQNTVLVSILPFFIALSSVKSLIVMSWIAFLGNILVLGAILIIDVQLCIAPHIPLSDLAGVTTIQKAAVVAGSITYAYTCPALVLPLENKMRNPQRMMGIFGVISTSVASVGLLYVVTGFLGYFTYGDNIQGSITLNLTNNPLDFSVKTLLLLMTFCGYIIQHYPIIEMIWPTMERLLSGAHCCLTNSVNYTLRYTIVILSFALAYSIPKLEQIIPIIGVTTGMLLSFVIPATLETVVFWSEWRKHSILLFVFNVALNTFYIILGILFLVTGVYSNVQPLVNSGAL</sequence>
<dbReference type="Proteomes" id="UP000050761">
    <property type="component" value="Unassembled WGS sequence"/>
</dbReference>
<keyword evidence="3 5" id="KW-1133">Transmembrane helix</keyword>
<organism evidence="7">
    <name type="scientific">Heligmosomoides polygyrus</name>
    <name type="common">Parasitic roundworm</name>
    <dbReference type="NCBI Taxonomy" id="6339"/>
    <lineage>
        <taxon>Eukaryota</taxon>
        <taxon>Metazoa</taxon>
        <taxon>Ecdysozoa</taxon>
        <taxon>Nematoda</taxon>
        <taxon>Chromadorea</taxon>
        <taxon>Rhabditida</taxon>
        <taxon>Rhabditina</taxon>
        <taxon>Rhabditomorpha</taxon>
        <taxon>Strongyloidea</taxon>
        <taxon>Heligmosomidae</taxon>
        <taxon>Heligmosomoides</taxon>
    </lineage>
</organism>
<evidence type="ECO:0000313" key="9">
    <source>
        <dbReference type="WBParaSite" id="HPBE_0000440801-mRNA-1"/>
    </source>
</evidence>
<evidence type="ECO:0000313" key="8">
    <source>
        <dbReference type="Proteomes" id="UP000050761"/>
    </source>
</evidence>
<evidence type="ECO:0000313" key="7">
    <source>
        <dbReference type="EMBL" id="VDO61157.1"/>
    </source>
</evidence>
<feature type="transmembrane region" description="Helical" evidence="5">
    <location>
        <begin position="158"/>
        <end position="177"/>
    </location>
</feature>
<evidence type="ECO:0000256" key="1">
    <source>
        <dbReference type="ARBA" id="ARBA00004141"/>
    </source>
</evidence>
<evidence type="ECO:0000256" key="3">
    <source>
        <dbReference type="ARBA" id="ARBA00022989"/>
    </source>
</evidence>
<gene>
    <name evidence="7" type="ORF">HPBE_LOCUS4409</name>
</gene>
<evidence type="ECO:0000256" key="5">
    <source>
        <dbReference type="SAM" id="Phobius"/>
    </source>
</evidence>
<feature type="domain" description="Amino acid transporter transmembrane" evidence="6">
    <location>
        <begin position="6"/>
        <end position="428"/>
    </location>
</feature>
<feature type="transmembrane region" description="Helical" evidence="5">
    <location>
        <begin position="368"/>
        <end position="395"/>
    </location>
</feature>
<comment type="subcellular location">
    <subcellularLocation>
        <location evidence="1">Membrane</location>
        <topology evidence="1">Multi-pass membrane protein</topology>
    </subcellularLocation>
</comment>
<feature type="transmembrane region" description="Helical" evidence="5">
    <location>
        <begin position="35"/>
        <end position="54"/>
    </location>
</feature>
<feature type="transmembrane region" description="Helical" evidence="5">
    <location>
        <begin position="299"/>
        <end position="321"/>
    </location>
</feature>
<feature type="transmembrane region" description="Helical" evidence="5">
    <location>
        <begin position="402"/>
        <end position="428"/>
    </location>
</feature>
<name>A0A3P7XN91_HELPZ</name>
<dbReference type="InterPro" id="IPR013057">
    <property type="entry name" value="AA_transpt_TM"/>
</dbReference>
<dbReference type="Pfam" id="PF01490">
    <property type="entry name" value="Aa_trans"/>
    <property type="match status" value="1"/>
</dbReference>
<accession>A0A3P7XN91</accession>
<reference evidence="9" key="2">
    <citation type="submission" date="2019-09" db="UniProtKB">
        <authorList>
            <consortium name="WormBaseParasite"/>
        </authorList>
    </citation>
    <scope>IDENTIFICATION</scope>
</reference>
<dbReference type="OrthoDB" id="1684102at2759"/>
<keyword evidence="8" id="KW-1185">Reference proteome</keyword>
<dbReference type="PANTHER" id="PTHR22950">
    <property type="entry name" value="AMINO ACID TRANSPORTER"/>
    <property type="match status" value="1"/>
</dbReference>
<protein>
    <submittedName>
        <fullName evidence="9">Aa_trans domain-containing protein</fullName>
    </submittedName>
</protein>
<feature type="transmembrane region" description="Helical" evidence="5">
    <location>
        <begin position="7"/>
        <end position="29"/>
    </location>
</feature>
<evidence type="ECO:0000256" key="2">
    <source>
        <dbReference type="ARBA" id="ARBA00022692"/>
    </source>
</evidence>
<feature type="transmembrane region" description="Helical" evidence="5">
    <location>
        <begin position="221"/>
        <end position="241"/>
    </location>
</feature>
<dbReference type="PANTHER" id="PTHR22950:SF217">
    <property type="entry name" value="AMINO ACID TRANSPORTER TRANSMEMBRANE DOMAIN-CONTAINING PROTEIN"/>
    <property type="match status" value="1"/>
</dbReference>
<evidence type="ECO:0000259" key="6">
    <source>
        <dbReference type="Pfam" id="PF01490"/>
    </source>
</evidence>
<dbReference type="GO" id="GO:0015179">
    <property type="term" value="F:L-amino acid transmembrane transporter activity"/>
    <property type="evidence" value="ECO:0007669"/>
    <property type="project" value="TreeGrafter"/>
</dbReference>
<dbReference type="WBParaSite" id="HPBE_0000440801-mRNA-1">
    <property type="protein sequence ID" value="HPBE_0000440801-mRNA-1"/>
    <property type="gene ID" value="HPBE_0000440801"/>
</dbReference>
<feature type="transmembrane region" description="Helical" evidence="5">
    <location>
        <begin position="184"/>
        <end position="209"/>
    </location>
</feature>
<keyword evidence="4 5" id="KW-0472">Membrane</keyword>
<feature type="transmembrane region" description="Helical" evidence="5">
    <location>
        <begin position="342"/>
        <end position="362"/>
    </location>
</feature>